<comment type="caution">
    <text evidence="1">The sequence shown here is derived from an EMBL/GenBank/DDBJ whole genome shotgun (WGS) entry which is preliminary data.</text>
</comment>
<proteinExistence type="predicted"/>
<dbReference type="OrthoDB" id="8195018at2759"/>
<sequence length="164" mass="18548">MAASCYSCLFPLRGVNDSSDPPQNPGQAPGGQILRKVLLGPPFVNTPRLPGFLEKIPLFSRRDTNSPLFKLPVVRLLNPEKVDAVKSRLLLEVTEQAVLDTSEGSSPEEDEEDDFFKVKLIDPIEIYCIFSFEEPRTHNYRGHQLYLSLQQDGGKELERWCSEK</sequence>
<evidence type="ECO:0000313" key="1">
    <source>
        <dbReference type="EMBL" id="KAG0710605.1"/>
    </source>
</evidence>
<dbReference type="EMBL" id="JACEEZ010024024">
    <property type="protein sequence ID" value="KAG0710605.1"/>
    <property type="molecule type" value="Genomic_DNA"/>
</dbReference>
<accession>A0A8J4XNB3</accession>
<reference evidence="1" key="1">
    <citation type="submission" date="2020-07" db="EMBL/GenBank/DDBJ databases">
        <title>The High-quality genome of the commercially important snow crab, Chionoecetes opilio.</title>
        <authorList>
            <person name="Jeong J.-H."/>
            <person name="Ryu S."/>
        </authorList>
    </citation>
    <scope>NUCLEOTIDE SEQUENCE</scope>
    <source>
        <strain evidence="1">MADBK_172401_WGS</strain>
        <tissue evidence="1">Digestive gland</tissue>
    </source>
</reference>
<protein>
    <submittedName>
        <fullName evidence="1">Uncharacterized protein</fullName>
    </submittedName>
</protein>
<name>A0A8J4XNB3_CHIOP</name>
<evidence type="ECO:0000313" key="2">
    <source>
        <dbReference type="Proteomes" id="UP000770661"/>
    </source>
</evidence>
<gene>
    <name evidence="1" type="ORF">GWK47_022437</name>
</gene>
<dbReference type="AlphaFoldDB" id="A0A8J4XNB3"/>
<organism evidence="1 2">
    <name type="scientific">Chionoecetes opilio</name>
    <name type="common">Atlantic snow crab</name>
    <name type="synonym">Cancer opilio</name>
    <dbReference type="NCBI Taxonomy" id="41210"/>
    <lineage>
        <taxon>Eukaryota</taxon>
        <taxon>Metazoa</taxon>
        <taxon>Ecdysozoa</taxon>
        <taxon>Arthropoda</taxon>
        <taxon>Crustacea</taxon>
        <taxon>Multicrustacea</taxon>
        <taxon>Malacostraca</taxon>
        <taxon>Eumalacostraca</taxon>
        <taxon>Eucarida</taxon>
        <taxon>Decapoda</taxon>
        <taxon>Pleocyemata</taxon>
        <taxon>Brachyura</taxon>
        <taxon>Eubrachyura</taxon>
        <taxon>Majoidea</taxon>
        <taxon>Majidae</taxon>
        <taxon>Chionoecetes</taxon>
    </lineage>
</organism>
<keyword evidence="2" id="KW-1185">Reference proteome</keyword>
<dbReference type="Proteomes" id="UP000770661">
    <property type="component" value="Unassembled WGS sequence"/>
</dbReference>